<dbReference type="SUPFAM" id="SSF53850">
    <property type="entry name" value="Periplasmic binding protein-like II"/>
    <property type="match status" value="1"/>
</dbReference>
<reference evidence="1 2" key="1">
    <citation type="submission" date="2020-06" db="EMBL/GenBank/DDBJ databases">
        <title>Nonomuraea sp. SMC257, a novel actinomycete isolated from soil.</title>
        <authorList>
            <person name="Chanama M."/>
        </authorList>
    </citation>
    <scope>NUCLEOTIDE SEQUENCE [LARGE SCALE GENOMIC DNA]</scope>
    <source>
        <strain evidence="1 2">SMC257</strain>
    </source>
</reference>
<dbReference type="InterPro" id="IPR006059">
    <property type="entry name" value="SBP"/>
</dbReference>
<evidence type="ECO:0000313" key="1">
    <source>
        <dbReference type="EMBL" id="NUW30859.1"/>
    </source>
</evidence>
<dbReference type="PANTHER" id="PTHR43649:SF30">
    <property type="entry name" value="ABC TRANSPORTER SUBSTRATE-BINDING PROTEIN"/>
    <property type="match status" value="1"/>
</dbReference>
<keyword evidence="2" id="KW-1185">Reference proteome</keyword>
<dbReference type="InterPro" id="IPR050490">
    <property type="entry name" value="Bact_solute-bd_prot1"/>
</dbReference>
<dbReference type="PANTHER" id="PTHR43649">
    <property type="entry name" value="ARABINOSE-BINDING PROTEIN-RELATED"/>
    <property type="match status" value="1"/>
</dbReference>
<comment type="caution">
    <text evidence="1">The sequence shown here is derived from an EMBL/GenBank/DDBJ whole genome shotgun (WGS) entry which is preliminary data.</text>
</comment>
<dbReference type="AlphaFoldDB" id="A0A7Y6M266"/>
<accession>A0A7Y6M266</accession>
<dbReference type="Proteomes" id="UP000586042">
    <property type="component" value="Unassembled WGS sequence"/>
</dbReference>
<dbReference type="Gene3D" id="3.40.190.10">
    <property type="entry name" value="Periplasmic binding protein-like II"/>
    <property type="match status" value="1"/>
</dbReference>
<sequence>MRTHPIAAVAAGLAILAGLTGCGKGGSSADGEDTGKEIRFVAAKYDDDTQPYWESLIKDFEAQNPGYRVKLEIVDWEQIDAKVKTYIQTRQQPDILNYNAYSDFARDGLIYKASDVVSTQVMKDFLPKFADGAKYGGQQYGLPFLASARLFFYNRDIFRKAGIAGPPKTWDDVKLAAQKIKSAVNGVSPLGLPFGAEEAQAEFFIWAMNNGGGWVDSSGKWAINQQANVDTLRFLRELTKAGLTQPNPETTNRKDVFNLFSQGKIGMLNGAVFQRKGFIDTVDKNLAYGVAPLPGAAGATPQTLSVQDFLVAFKNGDGKNGDGRNKDAVSRFLNFFYQKDNVAGFLKTEGFLPVTRSAGDALSSDPYYKPFVESLANARFAPTDDPAWSAVAGAAKQQIGTAVADADPKTVLDKLQDAAAKND</sequence>
<dbReference type="PROSITE" id="PS51257">
    <property type="entry name" value="PROKAR_LIPOPROTEIN"/>
    <property type="match status" value="1"/>
</dbReference>
<dbReference type="Pfam" id="PF01547">
    <property type="entry name" value="SBP_bac_1"/>
    <property type="match status" value="1"/>
</dbReference>
<proteinExistence type="predicted"/>
<name>A0A7Y6M266_9ACTN</name>
<gene>
    <name evidence="1" type="ORF">HTZ77_05435</name>
</gene>
<protein>
    <submittedName>
        <fullName evidence="1">Extracellular solute-binding protein</fullName>
    </submittedName>
</protein>
<organism evidence="1 2">
    <name type="scientific">Nonomuraea montanisoli</name>
    <dbReference type="NCBI Taxonomy" id="2741721"/>
    <lineage>
        <taxon>Bacteria</taxon>
        <taxon>Bacillati</taxon>
        <taxon>Actinomycetota</taxon>
        <taxon>Actinomycetes</taxon>
        <taxon>Streptosporangiales</taxon>
        <taxon>Streptosporangiaceae</taxon>
        <taxon>Nonomuraea</taxon>
    </lineage>
</organism>
<evidence type="ECO:0000313" key="2">
    <source>
        <dbReference type="Proteomes" id="UP000586042"/>
    </source>
</evidence>
<dbReference type="EMBL" id="JABWGN010000002">
    <property type="protein sequence ID" value="NUW30859.1"/>
    <property type="molecule type" value="Genomic_DNA"/>
</dbReference>